<accession>A0A1F5DGQ3</accession>
<organism evidence="1 2">
    <name type="scientific">Candidatus Beckwithbacteria bacterium RBG_13_35_6</name>
    <dbReference type="NCBI Taxonomy" id="1797456"/>
    <lineage>
        <taxon>Bacteria</taxon>
        <taxon>Candidatus Beckwithiibacteriota</taxon>
    </lineage>
</organism>
<dbReference type="Proteomes" id="UP000178758">
    <property type="component" value="Unassembled WGS sequence"/>
</dbReference>
<feature type="non-terminal residue" evidence="1">
    <location>
        <position position="205"/>
    </location>
</feature>
<dbReference type="InterPro" id="IPR027417">
    <property type="entry name" value="P-loop_NTPase"/>
</dbReference>
<sequence length="205" mass="23931">MTAKFFSNVLTRLIDKEFKRREFDKNTLFGPHKKFYPCITVSRETGSGGRLIATLVAKKLKMKFYDKEFVELIAKSARKRKEVIETLDERSRGFVEGLINSLADSNSKLSESRYLRYLYQTILSLTEKNQAVILGRGANFIIPAEKALNVRIIAPLEVRIANTVKYEKKLPLKAREQIWRIHNARKDFIKRYFLKNISNANYYDL</sequence>
<dbReference type="Pfam" id="PF13189">
    <property type="entry name" value="Cytidylate_kin2"/>
    <property type="match status" value="1"/>
</dbReference>
<name>A0A1F5DGQ3_9BACT</name>
<evidence type="ECO:0000313" key="1">
    <source>
        <dbReference type="EMBL" id="OGD54156.1"/>
    </source>
</evidence>
<gene>
    <name evidence="1" type="ORF">A3J78_00660</name>
</gene>
<evidence type="ECO:0008006" key="3">
    <source>
        <dbReference type="Google" id="ProtNLM"/>
    </source>
</evidence>
<proteinExistence type="predicted"/>
<reference evidence="1 2" key="1">
    <citation type="journal article" date="2016" name="Nat. Commun.">
        <title>Thousands of microbial genomes shed light on interconnected biogeochemical processes in an aquifer system.</title>
        <authorList>
            <person name="Anantharaman K."/>
            <person name="Brown C.T."/>
            <person name="Hug L.A."/>
            <person name="Sharon I."/>
            <person name="Castelle C.J."/>
            <person name="Probst A.J."/>
            <person name="Thomas B.C."/>
            <person name="Singh A."/>
            <person name="Wilkins M.J."/>
            <person name="Karaoz U."/>
            <person name="Brodie E.L."/>
            <person name="Williams K.H."/>
            <person name="Hubbard S.S."/>
            <person name="Banfield J.F."/>
        </authorList>
    </citation>
    <scope>NUCLEOTIDE SEQUENCE [LARGE SCALE GENOMIC DNA]</scope>
</reference>
<protein>
    <recommendedName>
        <fullName evidence="3">Cytidylate kinase</fullName>
    </recommendedName>
</protein>
<dbReference type="EMBL" id="MEZJ01000019">
    <property type="protein sequence ID" value="OGD54156.1"/>
    <property type="molecule type" value="Genomic_DNA"/>
</dbReference>
<dbReference type="Gene3D" id="3.40.50.300">
    <property type="entry name" value="P-loop containing nucleotide triphosphate hydrolases"/>
    <property type="match status" value="1"/>
</dbReference>
<dbReference type="AlphaFoldDB" id="A0A1F5DGQ3"/>
<evidence type="ECO:0000313" key="2">
    <source>
        <dbReference type="Proteomes" id="UP000178758"/>
    </source>
</evidence>
<comment type="caution">
    <text evidence="1">The sequence shown here is derived from an EMBL/GenBank/DDBJ whole genome shotgun (WGS) entry which is preliminary data.</text>
</comment>